<dbReference type="GO" id="GO:0031418">
    <property type="term" value="F:L-ascorbic acid binding"/>
    <property type="evidence" value="ECO:0007669"/>
    <property type="project" value="InterPro"/>
</dbReference>
<feature type="transmembrane region" description="Helical" evidence="11">
    <location>
        <begin position="478"/>
        <end position="497"/>
    </location>
</feature>
<feature type="transmembrane region" description="Helical" evidence="11">
    <location>
        <begin position="247"/>
        <end position="270"/>
    </location>
</feature>
<keyword evidence="4" id="KW-0813">Transport</keyword>
<keyword evidence="6" id="KW-0521">NADP</keyword>
<dbReference type="Pfam" id="PF00106">
    <property type="entry name" value="adh_short"/>
    <property type="match status" value="1"/>
</dbReference>
<feature type="transmembrane region" description="Helical" evidence="11">
    <location>
        <begin position="345"/>
        <end position="367"/>
    </location>
</feature>
<dbReference type="InterPro" id="IPR036259">
    <property type="entry name" value="MFS_trans_sf"/>
</dbReference>
<dbReference type="GO" id="GO:0051213">
    <property type="term" value="F:dioxygenase activity"/>
    <property type="evidence" value="ECO:0007669"/>
    <property type="project" value="UniProtKB-KW"/>
</dbReference>
<keyword evidence="8 11" id="KW-1133">Transmembrane helix</keyword>
<dbReference type="FunFam" id="1.20.1250.20:FF:000474">
    <property type="entry name" value="Sugar transporter, putative"/>
    <property type="match status" value="1"/>
</dbReference>
<dbReference type="InterPro" id="IPR020846">
    <property type="entry name" value="MFS_dom"/>
</dbReference>
<evidence type="ECO:0000256" key="11">
    <source>
        <dbReference type="SAM" id="Phobius"/>
    </source>
</evidence>
<evidence type="ECO:0000256" key="3">
    <source>
        <dbReference type="ARBA" id="ARBA00010992"/>
    </source>
</evidence>
<evidence type="ECO:0000256" key="5">
    <source>
        <dbReference type="ARBA" id="ARBA00022692"/>
    </source>
</evidence>
<keyword evidence="14" id="KW-1185">Reference proteome</keyword>
<dbReference type="GO" id="GO:0005506">
    <property type="term" value="F:iron ion binding"/>
    <property type="evidence" value="ECO:0007669"/>
    <property type="project" value="InterPro"/>
</dbReference>
<dbReference type="InterPro" id="IPR006620">
    <property type="entry name" value="Pro_4_hyd_alph"/>
</dbReference>
<dbReference type="Gene3D" id="2.60.120.620">
    <property type="entry name" value="q2cbj1_9rhob like domain"/>
    <property type="match status" value="1"/>
</dbReference>
<feature type="transmembrane region" description="Helical" evidence="11">
    <location>
        <begin position="219"/>
        <end position="241"/>
    </location>
</feature>
<protein>
    <submittedName>
        <fullName evidence="13">Sugar/inositol transporter</fullName>
    </submittedName>
</protein>
<dbReference type="PRINTS" id="PR00080">
    <property type="entry name" value="SDRFAMILY"/>
</dbReference>
<dbReference type="PROSITE" id="PS00217">
    <property type="entry name" value="SUGAR_TRANSPORT_2"/>
    <property type="match status" value="1"/>
</dbReference>
<dbReference type="PROSITE" id="PS00061">
    <property type="entry name" value="ADH_SHORT"/>
    <property type="match status" value="1"/>
</dbReference>
<dbReference type="InterPro" id="IPR003663">
    <property type="entry name" value="Sugar/inositol_transpt"/>
</dbReference>
<comment type="caution">
    <text evidence="13">The sequence shown here is derived from an EMBL/GenBank/DDBJ whole genome shotgun (WGS) entry which is preliminary data.</text>
</comment>
<evidence type="ECO:0000256" key="4">
    <source>
        <dbReference type="ARBA" id="ARBA00022448"/>
    </source>
</evidence>
<evidence type="ECO:0000256" key="6">
    <source>
        <dbReference type="ARBA" id="ARBA00022857"/>
    </source>
</evidence>
<feature type="transmembrane region" description="Helical" evidence="11">
    <location>
        <begin position="509"/>
        <end position="528"/>
    </location>
</feature>
<dbReference type="PANTHER" id="PTHR48020">
    <property type="entry name" value="PROTON MYO-INOSITOL COTRANSPORTER"/>
    <property type="match status" value="1"/>
</dbReference>
<feature type="transmembrane region" description="Helical" evidence="11">
    <location>
        <begin position="379"/>
        <end position="400"/>
    </location>
</feature>
<dbReference type="PRINTS" id="PR00081">
    <property type="entry name" value="GDHRDH"/>
</dbReference>
<dbReference type="EMBL" id="AZHD01000019">
    <property type="protein sequence ID" value="OAA55518.1"/>
    <property type="molecule type" value="Genomic_DNA"/>
</dbReference>
<evidence type="ECO:0000259" key="12">
    <source>
        <dbReference type="PROSITE" id="PS50850"/>
    </source>
</evidence>
<dbReference type="InterPro" id="IPR044862">
    <property type="entry name" value="Pro_4_hyd_alph_FE2OG_OXY"/>
</dbReference>
<proteinExistence type="inferred from homology"/>
<evidence type="ECO:0000313" key="14">
    <source>
        <dbReference type="Proteomes" id="UP000076874"/>
    </source>
</evidence>
<name>A0A167NFZ8_9HYPO</name>
<dbReference type="PROSITE" id="PS50850">
    <property type="entry name" value="MFS"/>
    <property type="match status" value="1"/>
</dbReference>
<dbReference type="GO" id="GO:0015798">
    <property type="term" value="P:myo-inositol transport"/>
    <property type="evidence" value="ECO:0007669"/>
    <property type="project" value="UniProtKB-ARBA"/>
</dbReference>
<dbReference type="InterPro" id="IPR050814">
    <property type="entry name" value="Myo-inositol_Transporter"/>
</dbReference>
<dbReference type="GO" id="GO:0016705">
    <property type="term" value="F:oxidoreductase activity, acting on paired donors, with incorporation or reduction of molecular oxygen"/>
    <property type="evidence" value="ECO:0007669"/>
    <property type="project" value="InterPro"/>
</dbReference>
<keyword evidence="7" id="KW-0223">Dioxygenase</keyword>
<keyword evidence="9" id="KW-0560">Oxidoreductase</keyword>
<organism evidence="13 14">
    <name type="scientific">Niveomyces insectorum RCEF 264</name>
    <dbReference type="NCBI Taxonomy" id="1081102"/>
    <lineage>
        <taxon>Eukaryota</taxon>
        <taxon>Fungi</taxon>
        <taxon>Dikarya</taxon>
        <taxon>Ascomycota</taxon>
        <taxon>Pezizomycotina</taxon>
        <taxon>Sordariomycetes</taxon>
        <taxon>Hypocreomycetidae</taxon>
        <taxon>Hypocreales</taxon>
        <taxon>Cordycipitaceae</taxon>
        <taxon>Niveomyces</taxon>
    </lineage>
</organism>
<dbReference type="InterPro" id="IPR002347">
    <property type="entry name" value="SDR_fam"/>
</dbReference>
<dbReference type="SMART" id="SM00702">
    <property type="entry name" value="P4Hc"/>
    <property type="match status" value="1"/>
</dbReference>
<accession>A0A167NFZ8</accession>
<reference evidence="13 14" key="1">
    <citation type="journal article" date="2016" name="Genome Biol. Evol.">
        <title>Divergent and convergent evolution of fungal pathogenicity.</title>
        <authorList>
            <person name="Shang Y."/>
            <person name="Xiao G."/>
            <person name="Zheng P."/>
            <person name="Cen K."/>
            <person name="Zhan S."/>
            <person name="Wang C."/>
        </authorList>
    </citation>
    <scope>NUCLEOTIDE SEQUENCE [LARGE SCALE GENOMIC DNA]</scope>
    <source>
        <strain evidence="13 14">RCEF 264</strain>
    </source>
</reference>
<keyword evidence="10 11" id="KW-0472">Membrane</keyword>
<comment type="subcellular location">
    <subcellularLocation>
        <location evidence="2">Membrane</location>
        <topology evidence="2">Multi-pass membrane protein</topology>
    </subcellularLocation>
</comment>
<dbReference type="Pfam" id="PF00083">
    <property type="entry name" value="Sugar_tr"/>
    <property type="match status" value="1"/>
</dbReference>
<evidence type="ECO:0000256" key="7">
    <source>
        <dbReference type="ARBA" id="ARBA00022964"/>
    </source>
</evidence>
<dbReference type="SUPFAM" id="SSF103473">
    <property type="entry name" value="MFS general substrate transporter"/>
    <property type="match status" value="1"/>
</dbReference>
<comment type="cofactor">
    <cofactor evidence="1">
        <name>L-ascorbate</name>
        <dbReference type="ChEBI" id="CHEBI:38290"/>
    </cofactor>
</comment>
<gene>
    <name evidence="13" type="ORF">SPI_08202</name>
</gene>
<dbReference type="Gene3D" id="1.20.1250.20">
    <property type="entry name" value="MFS general substrate transporter like domains"/>
    <property type="match status" value="1"/>
</dbReference>
<comment type="similarity">
    <text evidence="3">Belongs to the major facilitator superfamily. Sugar transporter (TC 2.A.1.1) family.</text>
</comment>
<dbReference type="AlphaFoldDB" id="A0A167NFZ8"/>
<evidence type="ECO:0000256" key="2">
    <source>
        <dbReference type="ARBA" id="ARBA00004141"/>
    </source>
</evidence>
<sequence length="1187" mass="131704">MAEKVLSNDEVVHDHNEAPVVESDGATGKKSIARQLAETFEGEIRNPLKGIPRQQLLDDVARFRVEKGLPEDILPYLQKGALVAQNPAGFETLDIDESDKEAIRREVTHRWQHPWPLYYTIILNSIAAAIQGWDQTGSNGANLAFPDALGIPDSSGSACGPDANAGLCARNSWIVGLVNSMPYITIFIFMLLGIGMGLKEVTVPVFSAESAPATIRGALVMSWQLWTAFGIFMGTCANLAVGKTGTIAWRLQFGSAFIPAVPLVLGTWLCPESPRWYLKKGKYVNAWNSLRRLRNTPLQAGRDLYYIHALLEQEEVLIREAGLQVRSNFFKRFLELFTIPRIRRATWASGIVMIAQQMCGINIISFYSSTIFQESGISAYTALWASFGFGLINFLFAWPAVYTIDTYGRRALLLFTFPNMFWTLLVAGMCYFVVNDTARIGSVATFIYLFAAFYSPGEGPVPFMYSAEVFPLSHREVGMSWAVATNNFWASVLSLTLPRMLAVMKPQGVFGFYAGLNVVALVLIFLFVPETKQKTLEELDYVFAVPDRVFSKYQLFTVLPWWIKKWIFGQRSAKCPELYHDDNDPRAAGAIGQGHAESFAVAGCNLYLVYNRTPPSETLEDRCRRFGAVDVTFVQCNVSELESCERLVQNVLATAGRVDILVNNAGANMLLPMYKQDPRDFLYDIAVNFNGPYCLMRLLMPKFREQRNGCVINIASRAGTVVIPWSTSYCSSKAALINLTGCIQKELDAEGFNDIHLYSLHPGGVRSAMVEKKYSDISVSALPENAPRYKGVLDFYNDSKYLSGMVSVALATGLAKDTLRGKYFDVGQDLEDVLAHSDAIKANPDLYSLHTTFVGGLSNWTMGARPNEPYIDFPGFAVEYNMLQPNQLLSALIGASLAYFGPTAADLIVPQLARLVTTWSPLHLKLSPMPPWNGEDDLYRVENKASYQCSTQQGYRTELVSLDPLLIYIHNFVNEQEAKLVIQAGKSLLQPSPVTGYNGHASSQARTSWSAPLPHADDDAAVGCVLRRAESFLGTLLRPGHDEIGTAQLVHYDHAQKYDLHHDWFRQPRLSDDDAAAGRRRLYNRAATFFVVLQANCTAGETYFPKMNPITPYPTVEPTDASGLPVWRNHENGGLAFRPIAGNALFWVNLFTNGSGDARTLHAGLPVGKGNKTAMNIWPRVYFGPDA</sequence>
<evidence type="ECO:0000256" key="10">
    <source>
        <dbReference type="ARBA" id="ARBA00023136"/>
    </source>
</evidence>
<feature type="transmembrane region" description="Helical" evidence="11">
    <location>
        <begin position="173"/>
        <end position="198"/>
    </location>
</feature>
<keyword evidence="5 11" id="KW-0812">Transmembrane</keyword>
<dbReference type="Gene3D" id="3.40.50.720">
    <property type="entry name" value="NAD(P)-binding Rossmann-like Domain"/>
    <property type="match status" value="1"/>
</dbReference>
<dbReference type="SUPFAM" id="SSF51735">
    <property type="entry name" value="NAD(P)-binding Rossmann-fold domains"/>
    <property type="match status" value="1"/>
</dbReference>
<dbReference type="PANTHER" id="PTHR48020:SF14">
    <property type="entry name" value="SUGAR TRANSPORTER, PUTATIVE-RELATED"/>
    <property type="match status" value="1"/>
</dbReference>
<dbReference type="InterPro" id="IPR036291">
    <property type="entry name" value="NAD(P)-bd_dom_sf"/>
</dbReference>
<feature type="domain" description="Major facilitator superfamily (MFS) profile" evidence="12">
    <location>
        <begin position="77"/>
        <end position="532"/>
    </location>
</feature>
<dbReference type="OrthoDB" id="5290825at2759"/>
<dbReference type="InterPro" id="IPR005828">
    <property type="entry name" value="MFS_sugar_transport-like"/>
</dbReference>
<evidence type="ECO:0000313" key="13">
    <source>
        <dbReference type="EMBL" id="OAA55518.1"/>
    </source>
</evidence>
<evidence type="ECO:0000256" key="9">
    <source>
        <dbReference type="ARBA" id="ARBA00023002"/>
    </source>
</evidence>
<dbReference type="InterPro" id="IPR020904">
    <property type="entry name" value="Sc_DH/Rdtase_CS"/>
</dbReference>
<dbReference type="Pfam" id="PF13640">
    <property type="entry name" value="2OG-FeII_Oxy_3"/>
    <property type="match status" value="1"/>
</dbReference>
<feature type="transmembrane region" description="Helical" evidence="11">
    <location>
        <begin position="412"/>
        <end position="434"/>
    </location>
</feature>
<dbReference type="InterPro" id="IPR005829">
    <property type="entry name" value="Sugar_transporter_CS"/>
</dbReference>
<dbReference type="GO" id="GO:0022857">
    <property type="term" value="F:transmembrane transporter activity"/>
    <property type="evidence" value="ECO:0007669"/>
    <property type="project" value="InterPro"/>
</dbReference>
<dbReference type="GO" id="GO:0016020">
    <property type="term" value="C:membrane"/>
    <property type="evidence" value="ECO:0007669"/>
    <property type="project" value="UniProtKB-SubCell"/>
</dbReference>
<dbReference type="NCBIfam" id="TIGR00879">
    <property type="entry name" value="SP"/>
    <property type="match status" value="1"/>
</dbReference>
<dbReference type="CDD" id="cd05233">
    <property type="entry name" value="SDR_c"/>
    <property type="match status" value="1"/>
</dbReference>
<dbReference type="Proteomes" id="UP000076874">
    <property type="component" value="Unassembled WGS sequence"/>
</dbReference>
<dbReference type="GO" id="GO:0015791">
    <property type="term" value="P:polyol transmembrane transport"/>
    <property type="evidence" value="ECO:0007669"/>
    <property type="project" value="UniProtKB-ARBA"/>
</dbReference>
<evidence type="ECO:0000256" key="1">
    <source>
        <dbReference type="ARBA" id="ARBA00001961"/>
    </source>
</evidence>
<feature type="transmembrane region" description="Helical" evidence="11">
    <location>
        <begin position="440"/>
        <end position="457"/>
    </location>
</feature>
<evidence type="ECO:0000256" key="8">
    <source>
        <dbReference type="ARBA" id="ARBA00022989"/>
    </source>
</evidence>